<comment type="caution">
    <text evidence="7">The sequence shown here is derived from an EMBL/GenBank/DDBJ whole genome shotgun (WGS) entry which is preliminary data.</text>
</comment>
<organism evidence="7 8">
    <name type="scientific">Neobacillus cucumis</name>
    <dbReference type="NCBI Taxonomy" id="1740721"/>
    <lineage>
        <taxon>Bacteria</taxon>
        <taxon>Bacillati</taxon>
        <taxon>Bacillota</taxon>
        <taxon>Bacilli</taxon>
        <taxon>Bacillales</taxon>
        <taxon>Bacillaceae</taxon>
        <taxon>Neobacillus</taxon>
    </lineage>
</organism>
<dbReference type="InterPro" id="IPR027278">
    <property type="entry name" value="ACCD_DCysDesulf"/>
</dbReference>
<feature type="modified residue" description="N6-(pyridoxal phosphate)lysine" evidence="5">
    <location>
        <position position="38"/>
    </location>
</feature>
<sequence length="333" mass="38228">MEEHFSPTQIHKLNYSDGLNDFYIKREDLLPFSFGGNKVRFASEYFKDMKRLNYDCIISYGNSRSNLNRIIANMSKVKNIPCYVISPADESGERIETNNSRMVKNFGVTFIPCKKENVSQTVSWVLNECKSNGLKPYYIYGDIYGKGNEKVAIKAYVEVYNEILEFEKDSQFSFDYIFLASATGTTQSGLICGRLLNGDNRQIVGISIARKKANGKEIILNNIREYLKGDEVLFKEEDICFEDKYVVDGYGEYNIEIIKVIKDILNTDGIPLDPTYTGKAFWGMREFLKQKKIEGKKILFMHTGGTPLFFDYLNKINVGTEDEHPYNTNVSFC</sequence>
<comment type="cofactor">
    <cofactor evidence="1">
        <name>pyridoxal 5'-phosphate</name>
        <dbReference type="ChEBI" id="CHEBI:597326"/>
    </cofactor>
</comment>
<accession>A0A2N5H6H9</accession>
<dbReference type="GO" id="GO:0019148">
    <property type="term" value="F:D-cysteine desulfhydrase activity"/>
    <property type="evidence" value="ECO:0007669"/>
    <property type="project" value="TreeGrafter"/>
</dbReference>
<evidence type="ECO:0000259" key="6">
    <source>
        <dbReference type="Pfam" id="PF00291"/>
    </source>
</evidence>
<evidence type="ECO:0000256" key="5">
    <source>
        <dbReference type="PIRSR" id="PIRSR006278-2"/>
    </source>
</evidence>
<dbReference type="RefSeq" id="WP_101652390.1">
    <property type="nucleotide sequence ID" value="NZ_PGVE01000107.1"/>
</dbReference>
<dbReference type="InterPro" id="IPR036052">
    <property type="entry name" value="TrpB-like_PALP_sf"/>
</dbReference>
<evidence type="ECO:0000256" key="3">
    <source>
        <dbReference type="ARBA" id="ARBA00022898"/>
    </source>
</evidence>
<evidence type="ECO:0000313" key="8">
    <source>
        <dbReference type="Proteomes" id="UP000234950"/>
    </source>
</evidence>
<dbReference type="EMBL" id="PGVE01000107">
    <property type="protein sequence ID" value="PLS01108.1"/>
    <property type="molecule type" value="Genomic_DNA"/>
</dbReference>
<evidence type="ECO:0000256" key="4">
    <source>
        <dbReference type="PIRSR" id="PIRSR006278-1"/>
    </source>
</evidence>
<dbReference type="Pfam" id="PF00291">
    <property type="entry name" value="PALP"/>
    <property type="match status" value="1"/>
</dbReference>
<comment type="similarity">
    <text evidence="2">Belongs to the ACC deaminase/D-cysteine desulfhydrase family.</text>
</comment>
<evidence type="ECO:0000256" key="2">
    <source>
        <dbReference type="ARBA" id="ARBA00008639"/>
    </source>
</evidence>
<dbReference type="Proteomes" id="UP000234950">
    <property type="component" value="Unassembled WGS sequence"/>
</dbReference>
<gene>
    <name evidence="7" type="ORF">CVD27_27390</name>
</gene>
<dbReference type="InterPro" id="IPR001926">
    <property type="entry name" value="TrpB-like_PALP"/>
</dbReference>
<protein>
    <submittedName>
        <fullName evidence="7">1-aminocyclopropane-1-carboxylate deaminase</fullName>
    </submittedName>
</protein>
<dbReference type="PIRSF" id="PIRSF006278">
    <property type="entry name" value="ACCD_DCysDesulf"/>
    <property type="match status" value="1"/>
</dbReference>
<evidence type="ECO:0000256" key="1">
    <source>
        <dbReference type="ARBA" id="ARBA00001933"/>
    </source>
</evidence>
<proteinExistence type="inferred from homology"/>
<dbReference type="GO" id="GO:1901605">
    <property type="term" value="P:alpha-amino acid metabolic process"/>
    <property type="evidence" value="ECO:0007669"/>
    <property type="project" value="UniProtKB-ARBA"/>
</dbReference>
<dbReference type="Gene3D" id="3.40.50.1100">
    <property type="match status" value="2"/>
</dbReference>
<evidence type="ECO:0000313" key="7">
    <source>
        <dbReference type="EMBL" id="PLS01108.1"/>
    </source>
</evidence>
<keyword evidence="8" id="KW-1185">Reference proteome</keyword>
<reference evidence="7 8" key="1">
    <citation type="submission" date="2017-11" db="EMBL/GenBank/DDBJ databases">
        <title>Comparitive Functional Genomics of Dry Heat Resistant strains isolated from the Viking Spacecraft.</title>
        <authorList>
            <person name="Seuylemezian A."/>
            <person name="Cooper K."/>
            <person name="Vaishampayan P."/>
        </authorList>
    </citation>
    <scope>NUCLEOTIDE SEQUENCE [LARGE SCALE GENOMIC DNA]</scope>
    <source>
        <strain evidence="7 8">V32-6</strain>
    </source>
</reference>
<keyword evidence="3 5" id="KW-0663">Pyridoxal phosphate</keyword>
<dbReference type="PANTHER" id="PTHR43780">
    <property type="entry name" value="1-AMINOCYCLOPROPANE-1-CARBOXYLATE DEAMINASE-RELATED"/>
    <property type="match status" value="1"/>
</dbReference>
<feature type="active site" description="Nucleophile" evidence="4">
    <location>
        <position position="65"/>
    </location>
</feature>
<feature type="domain" description="Tryptophan synthase beta chain-like PALP" evidence="6">
    <location>
        <begin position="3"/>
        <end position="304"/>
    </location>
</feature>
<dbReference type="AlphaFoldDB" id="A0A2N5H6H9"/>
<name>A0A2N5H6H9_9BACI</name>
<dbReference type="OrthoDB" id="9801249at2"/>
<dbReference type="PANTHER" id="PTHR43780:SF2">
    <property type="entry name" value="1-AMINOCYCLOPROPANE-1-CARBOXYLATE DEAMINASE-RELATED"/>
    <property type="match status" value="1"/>
</dbReference>
<dbReference type="SUPFAM" id="SSF53686">
    <property type="entry name" value="Tryptophan synthase beta subunit-like PLP-dependent enzymes"/>
    <property type="match status" value="1"/>
</dbReference>